<dbReference type="InterPro" id="IPR037045">
    <property type="entry name" value="S8pro/Inhibitor_I9_sf"/>
</dbReference>
<dbReference type="GO" id="GO:0004252">
    <property type="term" value="F:serine-type endopeptidase activity"/>
    <property type="evidence" value="ECO:0007669"/>
    <property type="project" value="UniProtKB-UniRule"/>
</dbReference>
<dbReference type="AlphaFoldDB" id="Q56700"/>
<feature type="domain" description="Peptidase S8/S53" evidence="9">
    <location>
        <begin position="466"/>
        <end position="522"/>
    </location>
</feature>
<evidence type="ECO:0000256" key="6">
    <source>
        <dbReference type="PIRSR" id="PIRSR615500-1"/>
    </source>
</evidence>
<evidence type="ECO:0000256" key="7">
    <source>
        <dbReference type="PROSITE-ProRule" id="PRU01240"/>
    </source>
</evidence>
<dbReference type="Gene3D" id="3.50.30.30">
    <property type="match status" value="1"/>
</dbReference>
<keyword evidence="8" id="KW-0732">Signal</keyword>
<dbReference type="EMBL" id="Z28354">
    <property type="protein sequence ID" value="CAA82213.1"/>
    <property type="molecule type" value="Genomic_DNA"/>
</dbReference>
<sequence>MIKKNQLKRYVKLGTIAMVAGSATSAIAHPTLTFDKASIPTRYIVKFKQDEQPFSMANNPFWGPRIGQQALLSQIQASDIEPIGHDALYSAKLAEERVEALRSRPDIEYVEIDPPRFLMSETTPWGYFAVKADQLEDSQAGNQTICIIDSGYDLAHNDLSGNRVTGTNDRGTGQWYIPGSNNAHGTHVAGTIAAIANNEGVKGLLPNQNVNLHIVKVFNESGWGYSSTLVRAIQTCADNGAKIVNMSLGGSQSSRTEQNAMDALYERGVLMIAAAGNSGNTAHSYPASYDSVMSVAAVDSNYDHASFSQATNQVEIAAPGVAVLSTVSVGEGVLSTIITEDRDYFRRGVVPHNRLNNNGFGFESAPIAGQYTAPLALCDTSSGRYQCGDMRGKICLTERIANETPSVRPEINAVAACNNAGALAAMVYSNQQRPGLQNPFVLDQFNTYPLLSVSVNRNVGQELAALVGQDITVSTRTGEDYQYYNGTSMATPHVSGVAGLVWSYHPQCSAKQIRQALTQTALDLDVLARYIVLDGIVTSWRKILTGQ</sequence>
<dbReference type="InterPro" id="IPR023828">
    <property type="entry name" value="Peptidase_S8_Ser-AS"/>
</dbReference>
<dbReference type="Gene3D" id="3.30.70.80">
    <property type="entry name" value="Peptidase S8 propeptide/proteinase inhibitor I9"/>
    <property type="match status" value="1"/>
</dbReference>
<evidence type="ECO:0000259" key="9">
    <source>
        <dbReference type="Pfam" id="PF00082"/>
    </source>
</evidence>
<evidence type="ECO:0000256" key="1">
    <source>
        <dbReference type="ARBA" id="ARBA00011073"/>
    </source>
</evidence>
<keyword evidence="5 7" id="KW-0720">Serine protease</keyword>
<protein>
    <submittedName>
        <fullName evidence="10">Alkaline serine protease (VapT)</fullName>
        <ecNumber evidence="10">3.4.21.14</ecNumber>
    </submittedName>
</protein>
<keyword evidence="4 7" id="KW-0378">Hydrolase</keyword>
<dbReference type="Pfam" id="PF00082">
    <property type="entry name" value="Peptidase_S8"/>
    <property type="match status" value="2"/>
</dbReference>
<gene>
    <name evidence="10" type="primary">vapT</name>
</gene>
<evidence type="ECO:0000256" key="5">
    <source>
        <dbReference type="ARBA" id="ARBA00022825"/>
    </source>
</evidence>
<dbReference type="PRINTS" id="PR00723">
    <property type="entry name" value="SUBTILISIN"/>
</dbReference>
<accession>Q56700</accession>
<dbReference type="PROSITE" id="PS00138">
    <property type="entry name" value="SUBTILASE_SER"/>
    <property type="match status" value="1"/>
</dbReference>
<dbReference type="InterPro" id="IPR015500">
    <property type="entry name" value="Peptidase_S8_subtilisin-rel"/>
</dbReference>
<feature type="chain" id="PRO_5004250958" evidence="8">
    <location>
        <begin position="29"/>
        <end position="547"/>
    </location>
</feature>
<dbReference type="PANTHER" id="PTHR43806:SF11">
    <property type="entry name" value="CEREVISIN-RELATED"/>
    <property type="match status" value="1"/>
</dbReference>
<dbReference type="GO" id="GO:0005615">
    <property type="term" value="C:extracellular space"/>
    <property type="evidence" value="ECO:0007669"/>
    <property type="project" value="TreeGrafter"/>
</dbReference>
<dbReference type="Gene3D" id="3.40.50.200">
    <property type="entry name" value="Peptidase S8/S53 domain"/>
    <property type="match status" value="1"/>
</dbReference>
<dbReference type="CDD" id="cd07477">
    <property type="entry name" value="Peptidases_S8_Subtilisin_subset"/>
    <property type="match status" value="1"/>
</dbReference>
<dbReference type="GO" id="GO:0006508">
    <property type="term" value="P:proteolysis"/>
    <property type="evidence" value="ECO:0007669"/>
    <property type="project" value="UniProtKB-KW"/>
</dbReference>
<dbReference type="PROSITE" id="PS00137">
    <property type="entry name" value="SUBTILASE_HIS"/>
    <property type="match status" value="1"/>
</dbReference>
<feature type="signal peptide" evidence="8">
    <location>
        <begin position="1"/>
        <end position="28"/>
    </location>
</feature>
<keyword evidence="2 7" id="KW-0645">Protease</keyword>
<evidence type="ECO:0000256" key="4">
    <source>
        <dbReference type="ARBA" id="ARBA00022801"/>
    </source>
</evidence>
<dbReference type="InterPro" id="IPR000209">
    <property type="entry name" value="Peptidase_S8/S53_dom"/>
</dbReference>
<feature type="domain" description="Peptidase S8/S53" evidence="9">
    <location>
        <begin position="142"/>
        <end position="336"/>
    </location>
</feature>
<comment type="similarity">
    <text evidence="1 7">Belongs to the peptidase S8 family.</text>
</comment>
<evidence type="ECO:0000256" key="3">
    <source>
        <dbReference type="ARBA" id="ARBA00022723"/>
    </source>
</evidence>
<dbReference type="InterPro" id="IPR034202">
    <property type="entry name" value="Subtilisin_Carlsberg-like"/>
</dbReference>
<feature type="active site" description="Charge relay system" evidence="6 7">
    <location>
        <position position="184"/>
    </location>
</feature>
<evidence type="ECO:0000313" key="10">
    <source>
        <dbReference type="EMBL" id="CAA82213.1"/>
    </source>
</evidence>
<dbReference type="InterPro" id="IPR022398">
    <property type="entry name" value="Peptidase_S8_His-AS"/>
</dbReference>
<dbReference type="PROSITE" id="PS51892">
    <property type="entry name" value="SUBTILASE"/>
    <property type="match status" value="1"/>
</dbReference>
<organism evidence="10">
    <name type="scientific">Vibrio metschnikovii</name>
    <dbReference type="NCBI Taxonomy" id="28172"/>
    <lineage>
        <taxon>Bacteria</taxon>
        <taxon>Pseudomonadati</taxon>
        <taxon>Pseudomonadota</taxon>
        <taxon>Gammaproteobacteria</taxon>
        <taxon>Vibrionales</taxon>
        <taxon>Vibrionaceae</taxon>
        <taxon>Vibrio</taxon>
    </lineage>
</organism>
<dbReference type="SUPFAM" id="SSF52743">
    <property type="entry name" value="Subtilisin-like"/>
    <property type="match status" value="1"/>
</dbReference>
<dbReference type="PANTHER" id="PTHR43806">
    <property type="entry name" value="PEPTIDASE S8"/>
    <property type="match status" value="1"/>
</dbReference>
<dbReference type="InterPro" id="IPR036852">
    <property type="entry name" value="Peptidase_S8/S53_dom_sf"/>
</dbReference>
<evidence type="ECO:0000256" key="2">
    <source>
        <dbReference type="ARBA" id="ARBA00022670"/>
    </source>
</evidence>
<proteinExistence type="inferred from homology"/>
<feature type="active site" description="Charge relay system" evidence="6 7">
    <location>
        <position position="149"/>
    </location>
</feature>
<dbReference type="SUPFAM" id="SSF54897">
    <property type="entry name" value="Protease propeptides/inhibitors"/>
    <property type="match status" value="1"/>
</dbReference>
<dbReference type="EC" id="3.4.21.14" evidence="10"/>
<dbReference type="InterPro" id="IPR050131">
    <property type="entry name" value="Peptidase_S8_subtilisin-like"/>
</dbReference>
<evidence type="ECO:0000256" key="8">
    <source>
        <dbReference type="SAM" id="SignalP"/>
    </source>
</evidence>
<reference evidence="10" key="1">
    <citation type="journal article" date="1995" name="Gene">
        <title>Cloning and characterization of the gene encoding an extracellular alkaline serine protease from Vibrio metschnikovii strain RH530.</title>
        <authorList>
            <person name="Kwon Y."/>
            <person name="Kim J."/>
            <person name="Moon S."/>
            <person name="Yoo Y.D."/>
            <person name="Rho H."/>
        </authorList>
    </citation>
    <scope>NUCLEOTIDE SEQUENCE</scope>
    <source>
        <strain evidence="10">RH530</strain>
    </source>
</reference>
<dbReference type="CDD" id="cd04817">
    <property type="entry name" value="PA_VapT_like"/>
    <property type="match status" value="1"/>
</dbReference>
<feature type="active site" description="Charge relay system" evidence="6 7">
    <location>
        <position position="488"/>
    </location>
</feature>
<keyword evidence="3" id="KW-0479">Metal-binding</keyword>
<name>Q56700_VIBME</name>
<dbReference type="GO" id="GO:0046872">
    <property type="term" value="F:metal ion binding"/>
    <property type="evidence" value="ECO:0007669"/>
    <property type="project" value="UniProtKB-KW"/>
</dbReference>